<dbReference type="EMBL" id="LR797407">
    <property type="protein sequence ID" value="CAB4214608.1"/>
    <property type="molecule type" value="Genomic_DNA"/>
</dbReference>
<evidence type="ECO:0000313" key="2">
    <source>
        <dbReference type="EMBL" id="CAB4171769.1"/>
    </source>
</evidence>
<dbReference type="Pfam" id="PF03237">
    <property type="entry name" value="Terminase_6N"/>
    <property type="match status" value="1"/>
</dbReference>
<evidence type="ECO:0000313" key="4">
    <source>
        <dbReference type="EMBL" id="CAB4200418.1"/>
    </source>
</evidence>
<reference evidence="5" key="1">
    <citation type="submission" date="2020-05" db="EMBL/GenBank/DDBJ databases">
        <authorList>
            <person name="Chiriac C."/>
            <person name="Salcher M."/>
            <person name="Ghai R."/>
            <person name="Kavagutti S V."/>
        </authorList>
    </citation>
    <scope>NUCLEOTIDE SEQUENCE</scope>
</reference>
<proteinExistence type="predicted"/>
<dbReference type="InterPro" id="IPR027417">
    <property type="entry name" value="P-loop_NTPase"/>
</dbReference>
<name>A0A6J5SKI0_9CAUD</name>
<sequence length="527" mass="60435">MLNEKEWRLCRGPENATIEEQLAAFQYFCSTYWSIKHPEKGRIQFELREAQMETMRAWMTERYSIVLKARQIGFSTLASAYSFWLVFFRPDRFVVMLSRTERESVKLLAKSKYGYKFIPQWMKERGPQQTTDHQLKMMFDNESAIESLPSGNDPARGESVYLVIVDEWAFLPNPEEAWASIEPIADVGGRVIGLSTANGSGNFFHQLWVGSQTGSNQFKGIFFPWDADGERNEDWYTAKARNMQSWQMHQEYPRFPEEAFIKSGNPVFDIDMLNLLETVEPDQGYFHLFADGNGEFRHAPEGNLSVWLYPELDSVYTIGADVAEGLSHGDYSSAHIIDASTGQVAAHWHGHIEPDLFGELLAELGWWYNNCLIGIESNNHGLTTLKAAQKHGYKNLYKQRRLTSVRADATDVLGWRTTTTSKPLAIDELSAILRDDGLQLVCMKTIAELKTYVRKENGRTTGSPHDDRTISLAIAVQMLKYVWLPEYRGDVSVPKNSLLWWEQHLFSQTNENKVFIGSHNVRKRVPF</sequence>
<dbReference type="EMBL" id="LR796834">
    <property type="protein sequence ID" value="CAB4169035.1"/>
    <property type="molecule type" value="Genomic_DNA"/>
</dbReference>
<evidence type="ECO:0000313" key="5">
    <source>
        <dbReference type="EMBL" id="CAB4214608.1"/>
    </source>
</evidence>
<evidence type="ECO:0000313" key="3">
    <source>
        <dbReference type="EMBL" id="CAB4184288.1"/>
    </source>
</evidence>
<evidence type="ECO:0000313" key="6">
    <source>
        <dbReference type="EMBL" id="CAB5228557.1"/>
    </source>
</evidence>
<evidence type="ECO:0000313" key="1">
    <source>
        <dbReference type="EMBL" id="CAB4169035.1"/>
    </source>
</evidence>
<protein>
    <submittedName>
        <fullName evidence="5">Large terminase protein</fullName>
    </submittedName>
</protein>
<gene>
    <name evidence="3" type="ORF">UFOVP1098_51</name>
    <name evidence="4" type="ORF">UFOVP1353_37</name>
    <name evidence="5" type="ORF">UFOVP1458_49</name>
    <name evidence="6" type="ORF">UFOVP1546_19</name>
    <name evidence="1" type="ORF">UFOVP578_46</name>
    <name evidence="2" type="ORF">UFOVP928_20</name>
</gene>
<dbReference type="Gene3D" id="3.30.420.240">
    <property type="match status" value="1"/>
</dbReference>
<organism evidence="5">
    <name type="scientific">uncultured Caudovirales phage</name>
    <dbReference type="NCBI Taxonomy" id="2100421"/>
    <lineage>
        <taxon>Viruses</taxon>
        <taxon>Duplodnaviria</taxon>
        <taxon>Heunggongvirae</taxon>
        <taxon>Uroviricota</taxon>
        <taxon>Caudoviricetes</taxon>
        <taxon>Peduoviridae</taxon>
        <taxon>Maltschvirus</taxon>
        <taxon>Maltschvirus maltsch</taxon>
    </lineage>
</organism>
<dbReference type="EMBL" id="LR797296">
    <property type="protein sequence ID" value="CAB4200418.1"/>
    <property type="molecule type" value="Genomic_DNA"/>
</dbReference>
<dbReference type="Gene3D" id="3.40.50.300">
    <property type="entry name" value="P-loop containing nucleotide triphosphate hydrolases"/>
    <property type="match status" value="1"/>
</dbReference>
<dbReference type="EMBL" id="LR797055">
    <property type="protein sequence ID" value="CAB4184288.1"/>
    <property type="molecule type" value="Genomic_DNA"/>
</dbReference>
<dbReference type="EMBL" id="LR796872">
    <property type="protein sequence ID" value="CAB4171769.1"/>
    <property type="molecule type" value="Genomic_DNA"/>
</dbReference>
<accession>A0A6J5SKI0</accession>
<dbReference type="EMBL" id="LR798391">
    <property type="protein sequence ID" value="CAB5228557.1"/>
    <property type="molecule type" value="Genomic_DNA"/>
</dbReference>